<dbReference type="EC" id="3.4.21.62" evidence="7"/>
<keyword evidence="4" id="KW-0720">Serine protease</keyword>
<evidence type="ECO:0000256" key="4">
    <source>
        <dbReference type="ARBA" id="ARBA00022825"/>
    </source>
</evidence>
<evidence type="ECO:0000313" key="13">
    <source>
        <dbReference type="Proteomes" id="UP000572268"/>
    </source>
</evidence>
<dbReference type="Gene3D" id="1.10.287.1490">
    <property type="match status" value="1"/>
</dbReference>
<name>A0A7J6L3E0_PEROL</name>
<dbReference type="SUPFAM" id="SSF57997">
    <property type="entry name" value="Tropomyosin"/>
    <property type="match status" value="1"/>
</dbReference>
<comment type="catalytic activity">
    <reaction evidence="6">
        <text>Hydrolysis of proteins with broad specificity for peptide bonds, and a preference for a large uncharged residue in P1. Hydrolyzes peptide amides.</text>
        <dbReference type="EC" id="3.4.21.62"/>
    </reaction>
</comment>
<feature type="coiled-coil region" evidence="9">
    <location>
        <begin position="434"/>
        <end position="586"/>
    </location>
</feature>
<dbReference type="AlphaFoldDB" id="A0A7J6L3E0"/>
<dbReference type="InterPro" id="IPR036852">
    <property type="entry name" value="Peptidase_S8/S53_dom_sf"/>
</dbReference>
<dbReference type="EMBL" id="JABANN010000795">
    <property type="protein sequence ID" value="KAF4653592.1"/>
    <property type="molecule type" value="Genomic_DNA"/>
</dbReference>
<feature type="domain" description="Peptidase S8/S53" evidence="11">
    <location>
        <begin position="613"/>
        <end position="839"/>
    </location>
</feature>
<comment type="similarity">
    <text evidence="1 8">Belongs to the peptidase S8 family.</text>
</comment>
<sequence length="889" mass="98971">MSPNPSPGPAVDFSRESGKESGPSPARKTTDELLSQRTEELRLLTHEAAELLAENRELRGEIARLSDALRVALEKPGSGVALDELHHCTREQNDVLDRQNHLLKEEVSKLQIAVAHLKEQQQDYSNRFNEADAKAQEWSTIYTLAYLDACPASLYDLTAGVLCRFARLLARSEERRSIAETRLEELSAEAQTSEERRAQIERDAQGDRQQRKSLEDSIQNLREEVHRKTKALQDAEARARVAVDRVRAVEATNARRLSSLEGQVDDSKSRIAQLMGDLNIARTEAEGAHKIVKSLEKRRADTQFRLDDCKAELMETRDQLAELQTARDRATIQEQVLSEKLELEVRARKADVAEVKREAAEAVATEKETSRRKCADLETKLESADEVTASLRARICTLEEEVTSLRKANSVLSREIDRERDLRNKESDDLQSSRLALVSENDELDKRIRALRDELSLAQASLKTQEEVMVARRAEVAGEKERLAKRCAKAEEDIVVTRKEIEALRIENSRLVEQLEKEVTHHRNAVERKEGEVQAAAHQNEAELVSRRKEAEKLRKQLEGLKQEWLEREETLKRKMHEKIEHLEGQASRWRTSSESFRRKNQELVRATLGLDASGGPRASLKDNNGHGTAVAGIIAANINNRFGTAGIADKVKVRPIRITDRSDNRADLAKIASAWEAALKTGSTDIIVYAYASPFTRELSFFFKRLLKKTVKKGILVVTSAVNSDKVDSSSEVSLPCALANGLPGVLCVAATLSNKTTVLANDASKLASFGLPGTDILKLTPEREGDDWAFVMGRGSSFATAAAAGIVGLMKSFKNFSPEETERILLNSTEATVTTKSGSEMTYGVLRPDLAVTQAIAEVRRSRRALGAVGTGARQQTRREQALGCFS</sequence>
<dbReference type="InterPro" id="IPR000209">
    <property type="entry name" value="Peptidase_S8/S53_dom"/>
</dbReference>
<dbReference type="PROSITE" id="PS51892">
    <property type="entry name" value="SUBTILASE"/>
    <property type="match status" value="1"/>
</dbReference>
<dbReference type="PANTHER" id="PTHR43399:SF4">
    <property type="entry name" value="CELL WALL-ASSOCIATED PROTEASE"/>
    <property type="match status" value="1"/>
</dbReference>
<feature type="coiled-coil region" evidence="9">
    <location>
        <begin position="100"/>
        <end position="134"/>
    </location>
</feature>
<evidence type="ECO:0000256" key="6">
    <source>
        <dbReference type="ARBA" id="ARBA00023529"/>
    </source>
</evidence>
<keyword evidence="3" id="KW-0378">Hydrolase</keyword>
<comment type="caution">
    <text evidence="8">Lacks conserved residue(s) required for the propagation of feature annotation.</text>
</comment>
<dbReference type="GO" id="GO:0004252">
    <property type="term" value="F:serine-type endopeptidase activity"/>
    <property type="evidence" value="ECO:0007669"/>
    <property type="project" value="UniProtKB-EC"/>
</dbReference>
<keyword evidence="5" id="KW-0865">Zymogen</keyword>
<dbReference type="InterPro" id="IPR022398">
    <property type="entry name" value="Peptidase_S8_His-AS"/>
</dbReference>
<dbReference type="Gene3D" id="3.40.50.200">
    <property type="entry name" value="Peptidase S8/S53 domain"/>
    <property type="match status" value="1"/>
</dbReference>
<evidence type="ECO:0000256" key="9">
    <source>
        <dbReference type="SAM" id="Coils"/>
    </source>
</evidence>
<dbReference type="Pfam" id="PF00082">
    <property type="entry name" value="Peptidase_S8"/>
    <property type="match status" value="1"/>
</dbReference>
<feature type="region of interest" description="Disordered" evidence="10">
    <location>
        <begin position="187"/>
        <end position="213"/>
    </location>
</feature>
<accession>A0A7J6L3E0</accession>
<gene>
    <name evidence="12" type="ORF">FOL46_009094</name>
</gene>
<dbReference type="PANTHER" id="PTHR43399">
    <property type="entry name" value="SUBTILISIN-RELATED"/>
    <property type="match status" value="1"/>
</dbReference>
<evidence type="ECO:0000256" key="3">
    <source>
        <dbReference type="ARBA" id="ARBA00022801"/>
    </source>
</evidence>
<dbReference type="PROSITE" id="PS00137">
    <property type="entry name" value="SUBTILASE_HIS"/>
    <property type="match status" value="1"/>
</dbReference>
<evidence type="ECO:0000256" key="2">
    <source>
        <dbReference type="ARBA" id="ARBA00022670"/>
    </source>
</evidence>
<dbReference type="InterPro" id="IPR015500">
    <property type="entry name" value="Peptidase_S8_subtilisin-rel"/>
</dbReference>
<dbReference type="InterPro" id="IPR051048">
    <property type="entry name" value="Peptidase_S8/S53_subtilisin"/>
</dbReference>
<protein>
    <recommendedName>
        <fullName evidence="7">subtilisin</fullName>
        <ecNumber evidence="7">3.4.21.62</ecNumber>
    </recommendedName>
</protein>
<keyword evidence="9" id="KW-0175">Coiled coil</keyword>
<evidence type="ECO:0000256" key="1">
    <source>
        <dbReference type="ARBA" id="ARBA00011073"/>
    </source>
</evidence>
<evidence type="ECO:0000259" key="11">
    <source>
        <dbReference type="Pfam" id="PF00082"/>
    </source>
</evidence>
<feature type="compositionally biased region" description="Basic and acidic residues" evidence="10">
    <location>
        <begin position="193"/>
        <end position="213"/>
    </location>
</feature>
<evidence type="ECO:0000313" key="12">
    <source>
        <dbReference type="EMBL" id="KAF4653592.1"/>
    </source>
</evidence>
<evidence type="ECO:0000256" key="10">
    <source>
        <dbReference type="SAM" id="MobiDB-lite"/>
    </source>
</evidence>
<keyword evidence="2" id="KW-0645">Protease</keyword>
<feature type="region of interest" description="Disordered" evidence="10">
    <location>
        <begin position="1"/>
        <end position="32"/>
    </location>
</feature>
<dbReference type="PRINTS" id="PR00723">
    <property type="entry name" value="SUBTILISIN"/>
</dbReference>
<proteinExistence type="inferred from homology"/>
<organism evidence="12 13">
    <name type="scientific">Perkinsus olseni</name>
    <name type="common">Perkinsus atlanticus</name>
    <dbReference type="NCBI Taxonomy" id="32597"/>
    <lineage>
        <taxon>Eukaryota</taxon>
        <taxon>Sar</taxon>
        <taxon>Alveolata</taxon>
        <taxon>Perkinsozoa</taxon>
        <taxon>Perkinsea</taxon>
        <taxon>Perkinsida</taxon>
        <taxon>Perkinsidae</taxon>
        <taxon>Perkinsus</taxon>
    </lineage>
</organism>
<feature type="coiled-coil region" evidence="9">
    <location>
        <begin position="292"/>
        <end position="387"/>
    </location>
</feature>
<reference evidence="12 13" key="1">
    <citation type="submission" date="2020-04" db="EMBL/GenBank/DDBJ databases">
        <title>Perkinsus olseni comparative genomics.</title>
        <authorList>
            <person name="Bogema D.R."/>
        </authorList>
    </citation>
    <scope>NUCLEOTIDE SEQUENCE [LARGE SCALE GENOMIC DNA]</scope>
    <source>
        <strain evidence="12">ATCC PRA-31</strain>
    </source>
</reference>
<evidence type="ECO:0000256" key="8">
    <source>
        <dbReference type="PROSITE-ProRule" id="PRU01240"/>
    </source>
</evidence>
<evidence type="ECO:0000256" key="7">
    <source>
        <dbReference type="ARBA" id="ARBA00023619"/>
    </source>
</evidence>
<evidence type="ECO:0000256" key="5">
    <source>
        <dbReference type="ARBA" id="ARBA00023145"/>
    </source>
</evidence>
<dbReference type="GO" id="GO:0006508">
    <property type="term" value="P:proteolysis"/>
    <property type="evidence" value="ECO:0007669"/>
    <property type="project" value="UniProtKB-KW"/>
</dbReference>
<feature type="coiled-coil region" evidence="9">
    <location>
        <begin position="34"/>
        <end position="75"/>
    </location>
</feature>
<dbReference type="SUPFAM" id="SSF52743">
    <property type="entry name" value="Subtilisin-like"/>
    <property type="match status" value="1"/>
</dbReference>
<comment type="caution">
    <text evidence="12">The sequence shown here is derived from an EMBL/GenBank/DDBJ whole genome shotgun (WGS) entry which is preliminary data.</text>
</comment>
<dbReference type="Proteomes" id="UP000572268">
    <property type="component" value="Unassembled WGS sequence"/>
</dbReference>